<name>A0A1I4FP71_9PROT</name>
<evidence type="ECO:0000256" key="14">
    <source>
        <dbReference type="PIRSR" id="PIRSR004930-1"/>
    </source>
</evidence>
<dbReference type="PIRSF" id="PIRSF004930">
    <property type="entry name" value="Tln_factor_SUA5"/>
    <property type="match status" value="1"/>
</dbReference>
<keyword evidence="8 13" id="KW-0548">Nucleotidyltransferase</keyword>
<evidence type="ECO:0000256" key="1">
    <source>
        <dbReference type="ARBA" id="ARBA00004496"/>
    </source>
</evidence>
<dbReference type="NCBIfam" id="TIGR00057">
    <property type="entry name" value="L-threonylcarbamoyladenylate synthase"/>
    <property type="match status" value="1"/>
</dbReference>
<dbReference type="OrthoDB" id="9814580at2"/>
<dbReference type="GO" id="GO:0008033">
    <property type="term" value="P:tRNA processing"/>
    <property type="evidence" value="ECO:0007669"/>
    <property type="project" value="UniProtKB-KW"/>
</dbReference>
<keyword evidence="5 13" id="KW-0963">Cytoplasm</keyword>
<dbReference type="InterPro" id="IPR017945">
    <property type="entry name" value="DHBP_synth_RibB-like_a/b_dom"/>
</dbReference>
<comment type="similarity">
    <text evidence="2 13">Belongs to the SUA5 family.</text>
</comment>
<organism evidence="16 17">
    <name type="scientific">Nitrosomonas aestuarii</name>
    <dbReference type="NCBI Taxonomy" id="52441"/>
    <lineage>
        <taxon>Bacteria</taxon>
        <taxon>Pseudomonadati</taxon>
        <taxon>Pseudomonadota</taxon>
        <taxon>Betaproteobacteria</taxon>
        <taxon>Nitrosomonadales</taxon>
        <taxon>Nitrosomonadaceae</taxon>
        <taxon>Nitrosomonas</taxon>
    </lineage>
</organism>
<evidence type="ECO:0000256" key="12">
    <source>
        <dbReference type="ARBA" id="ARBA00048366"/>
    </source>
</evidence>
<protein>
    <recommendedName>
        <fullName evidence="4 13">Threonylcarbamoyl-AMP synthase</fullName>
        <shortName evidence="13">TC-AMP synthase</shortName>
        <ecNumber evidence="3 13">2.7.7.87</ecNumber>
    </recommendedName>
    <alternativeName>
        <fullName evidence="11 13">L-threonylcarbamoyladenylate synthase</fullName>
    </alternativeName>
</protein>
<gene>
    <name evidence="16" type="ORF">SAMN05216302_103915</name>
</gene>
<dbReference type="PANTHER" id="PTHR17490">
    <property type="entry name" value="SUA5"/>
    <property type="match status" value="1"/>
</dbReference>
<feature type="domain" description="YrdC-like" evidence="15">
    <location>
        <begin position="13"/>
        <end position="201"/>
    </location>
</feature>
<feature type="binding site" evidence="14">
    <location>
        <position position="145"/>
    </location>
    <ligand>
        <name>ATP</name>
        <dbReference type="ChEBI" id="CHEBI:30616"/>
    </ligand>
</feature>
<evidence type="ECO:0000256" key="8">
    <source>
        <dbReference type="ARBA" id="ARBA00022695"/>
    </source>
</evidence>
<keyword evidence="7 13" id="KW-0819">tRNA processing</keyword>
<feature type="binding site" evidence="14">
    <location>
        <position position="117"/>
    </location>
    <ligand>
        <name>ATP</name>
        <dbReference type="ChEBI" id="CHEBI:30616"/>
    </ligand>
</feature>
<dbReference type="Pfam" id="PF03481">
    <property type="entry name" value="Sua5_C"/>
    <property type="match status" value="1"/>
</dbReference>
<feature type="binding site" evidence="14">
    <location>
        <position position="183"/>
    </location>
    <ligand>
        <name>L-threonine</name>
        <dbReference type="ChEBI" id="CHEBI:57926"/>
    </ligand>
</feature>
<evidence type="ECO:0000256" key="10">
    <source>
        <dbReference type="ARBA" id="ARBA00022840"/>
    </source>
</evidence>
<evidence type="ECO:0000256" key="11">
    <source>
        <dbReference type="ARBA" id="ARBA00029774"/>
    </source>
</evidence>
<dbReference type="EMBL" id="FOSP01000039">
    <property type="protein sequence ID" value="SFL18616.1"/>
    <property type="molecule type" value="Genomic_DNA"/>
</dbReference>
<dbReference type="PANTHER" id="PTHR17490:SF16">
    <property type="entry name" value="THREONYLCARBAMOYL-AMP SYNTHASE"/>
    <property type="match status" value="1"/>
</dbReference>
<dbReference type="InterPro" id="IPR006070">
    <property type="entry name" value="Sua5-like_dom"/>
</dbReference>
<dbReference type="GO" id="GO:0061710">
    <property type="term" value="F:L-threonylcarbamoyladenylate synthase"/>
    <property type="evidence" value="ECO:0007669"/>
    <property type="project" value="UniProtKB-EC"/>
</dbReference>
<dbReference type="EC" id="2.7.7.87" evidence="3 13"/>
<dbReference type="GO" id="GO:0003725">
    <property type="term" value="F:double-stranded RNA binding"/>
    <property type="evidence" value="ECO:0007669"/>
    <property type="project" value="UniProtKB-UniRule"/>
</dbReference>
<dbReference type="InterPro" id="IPR005145">
    <property type="entry name" value="Sua5_C"/>
</dbReference>
<dbReference type="GO" id="GO:0006450">
    <property type="term" value="P:regulation of translational fidelity"/>
    <property type="evidence" value="ECO:0007669"/>
    <property type="project" value="TreeGrafter"/>
</dbReference>
<dbReference type="InterPro" id="IPR038385">
    <property type="entry name" value="Sua5/YwlC_C"/>
</dbReference>
<dbReference type="RefSeq" id="WP_090702538.1">
    <property type="nucleotide sequence ID" value="NZ_FOSP01000039.1"/>
</dbReference>
<dbReference type="AlphaFoldDB" id="A0A1I4FP71"/>
<dbReference type="InterPro" id="IPR010923">
    <property type="entry name" value="T(6)A37_SUA5"/>
</dbReference>
<dbReference type="GO" id="GO:0000049">
    <property type="term" value="F:tRNA binding"/>
    <property type="evidence" value="ECO:0007669"/>
    <property type="project" value="TreeGrafter"/>
</dbReference>
<comment type="function">
    <text evidence="13">Required for the formation of a threonylcarbamoyl group on adenosine at position 37 (t(6)A37) in tRNAs that read codons beginning with adenine.</text>
</comment>
<evidence type="ECO:0000256" key="7">
    <source>
        <dbReference type="ARBA" id="ARBA00022694"/>
    </source>
</evidence>
<evidence type="ECO:0000256" key="13">
    <source>
        <dbReference type="PIRNR" id="PIRNR004930"/>
    </source>
</evidence>
<evidence type="ECO:0000313" key="17">
    <source>
        <dbReference type="Proteomes" id="UP000199533"/>
    </source>
</evidence>
<feature type="binding site" evidence="14">
    <location>
        <position position="35"/>
    </location>
    <ligand>
        <name>L-threonine</name>
        <dbReference type="ChEBI" id="CHEBI:57926"/>
    </ligand>
</feature>
<proteinExistence type="inferred from homology"/>
<feature type="binding site" evidence="14">
    <location>
        <position position="121"/>
    </location>
    <ligand>
        <name>L-threonine</name>
        <dbReference type="ChEBI" id="CHEBI:57926"/>
    </ligand>
</feature>
<feature type="binding site" evidence="14">
    <location>
        <position position="143"/>
    </location>
    <ligand>
        <name>L-threonine</name>
        <dbReference type="ChEBI" id="CHEBI:57926"/>
    </ligand>
</feature>
<evidence type="ECO:0000256" key="4">
    <source>
        <dbReference type="ARBA" id="ARBA00015492"/>
    </source>
</evidence>
<keyword evidence="10 13" id="KW-0067">ATP-binding</keyword>
<keyword evidence="6 13" id="KW-0808">Transferase</keyword>
<dbReference type="Gene3D" id="3.90.870.10">
    <property type="entry name" value="DHBP synthase"/>
    <property type="match status" value="1"/>
</dbReference>
<evidence type="ECO:0000256" key="9">
    <source>
        <dbReference type="ARBA" id="ARBA00022741"/>
    </source>
</evidence>
<sequence length="341" mass="37099">MTLDKNKLSQEKLDQIITAARLMKTGGVVAFPTETVYGLGADVTNANAIRKVYEIKQRPANHPLIVHIGEIALLKSWAQAIPESAWILANHFWPGPLTLILKRSQHIPDYVTGGQDTVGIRVPAHSVALALLHALGPDKAIAAPSANLYGKISPTSAAHVRAALDKKIDMILDGGACTIGLESTIVGFNRDTVSVLRPGGISVSAIESVLNKTVVLCQNTRSATRVSGSLPAHYAPTTPLKLYPTEMIFQTARRLSARNLRSVVITWSDIDLPELNGSNIHHVRLPNKPTSYGKHLYATLHQYDHAAFDYILMEAPPELPSWLAITDRLQRASFSHISSTI</sequence>
<accession>A0A1I4FP71</accession>
<evidence type="ECO:0000256" key="5">
    <source>
        <dbReference type="ARBA" id="ARBA00022490"/>
    </source>
</evidence>
<dbReference type="Gene3D" id="3.40.50.11030">
    <property type="entry name" value="Threonylcarbamoyl-AMP synthase, C-terminal domain"/>
    <property type="match status" value="1"/>
</dbReference>
<evidence type="ECO:0000259" key="15">
    <source>
        <dbReference type="PROSITE" id="PS51163"/>
    </source>
</evidence>
<dbReference type="SUPFAM" id="SSF55821">
    <property type="entry name" value="YrdC/RibB"/>
    <property type="match status" value="1"/>
</dbReference>
<feature type="binding site" evidence="14">
    <location>
        <position position="67"/>
    </location>
    <ligand>
        <name>L-threonine</name>
        <dbReference type="ChEBI" id="CHEBI:57926"/>
    </ligand>
</feature>
<evidence type="ECO:0000313" key="16">
    <source>
        <dbReference type="EMBL" id="SFL18616.1"/>
    </source>
</evidence>
<dbReference type="GO" id="GO:0005737">
    <property type="term" value="C:cytoplasm"/>
    <property type="evidence" value="ECO:0007669"/>
    <property type="project" value="UniProtKB-SubCell"/>
</dbReference>
<feature type="binding site" evidence="14">
    <location>
        <position position="197"/>
    </location>
    <ligand>
        <name>ATP</name>
        <dbReference type="ChEBI" id="CHEBI:30616"/>
    </ligand>
</feature>
<feature type="binding site" evidence="14">
    <location>
        <position position="153"/>
    </location>
    <ligand>
        <name>ATP</name>
        <dbReference type="ChEBI" id="CHEBI:30616"/>
    </ligand>
</feature>
<keyword evidence="17" id="KW-1185">Reference proteome</keyword>
<dbReference type="Proteomes" id="UP000199533">
    <property type="component" value="Unassembled WGS sequence"/>
</dbReference>
<dbReference type="PROSITE" id="PS51163">
    <property type="entry name" value="YRDC"/>
    <property type="match status" value="1"/>
</dbReference>
<evidence type="ECO:0000256" key="2">
    <source>
        <dbReference type="ARBA" id="ARBA00007663"/>
    </source>
</evidence>
<comment type="catalytic activity">
    <reaction evidence="12 13">
        <text>L-threonine + hydrogencarbonate + ATP = L-threonylcarbamoyladenylate + diphosphate + H2O</text>
        <dbReference type="Rhea" id="RHEA:36407"/>
        <dbReference type="ChEBI" id="CHEBI:15377"/>
        <dbReference type="ChEBI" id="CHEBI:17544"/>
        <dbReference type="ChEBI" id="CHEBI:30616"/>
        <dbReference type="ChEBI" id="CHEBI:33019"/>
        <dbReference type="ChEBI" id="CHEBI:57926"/>
        <dbReference type="ChEBI" id="CHEBI:73682"/>
        <dbReference type="EC" id="2.7.7.87"/>
    </reaction>
</comment>
<dbReference type="Pfam" id="PF01300">
    <property type="entry name" value="Sua5_yciO_yrdC"/>
    <property type="match status" value="1"/>
</dbReference>
<reference evidence="17" key="1">
    <citation type="submission" date="2016-10" db="EMBL/GenBank/DDBJ databases">
        <authorList>
            <person name="Varghese N."/>
            <person name="Submissions S."/>
        </authorList>
    </citation>
    <scope>NUCLEOTIDE SEQUENCE [LARGE SCALE GENOMIC DNA]</scope>
    <source>
        <strain evidence="17">Nm69</strain>
    </source>
</reference>
<comment type="subcellular location">
    <subcellularLocation>
        <location evidence="1 13">Cytoplasm</location>
    </subcellularLocation>
</comment>
<dbReference type="GO" id="GO:0005524">
    <property type="term" value="F:ATP binding"/>
    <property type="evidence" value="ECO:0007669"/>
    <property type="project" value="UniProtKB-UniRule"/>
</dbReference>
<feature type="binding site" evidence="14">
    <location>
        <position position="234"/>
    </location>
    <ligand>
        <name>ATP</name>
        <dbReference type="ChEBI" id="CHEBI:30616"/>
    </ligand>
</feature>
<feature type="binding site" evidence="14">
    <location>
        <position position="58"/>
    </location>
    <ligand>
        <name>ATP</name>
        <dbReference type="ChEBI" id="CHEBI:30616"/>
    </ligand>
</feature>
<evidence type="ECO:0000256" key="6">
    <source>
        <dbReference type="ARBA" id="ARBA00022679"/>
    </source>
</evidence>
<dbReference type="InterPro" id="IPR050156">
    <property type="entry name" value="TC-AMP_synthase_SUA5"/>
</dbReference>
<evidence type="ECO:0000256" key="3">
    <source>
        <dbReference type="ARBA" id="ARBA00012584"/>
    </source>
</evidence>
<keyword evidence="9 13" id="KW-0547">Nucleotide-binding</keyword>
<dbReference type="FunFam" id="3.90.870.10:FF:000009">
    <property type="entry name" value="Threonylcarbamoyl-AMP synthase, putative"/>
    <property type="match status" value="1"/>
</dbReference>
<dbReference type="STRING" id="52441.SAMN05216302_103915"/>